<comment type="caution">
    <text evidence="3">The sequence shown here is derived from an EMBL/GenBank/DDBJ whole genome shotgun (WGS) entry which is preliminary data.</text>
</comment>
<feature type="domain" description="Reverse transcriptase" evidence="2">
    <location>
        <begin position="188"/>
        <end position="463"/>
    </location>
</feature>
<dbReference type="PANTHER" id="PTHR21301">
    <property type="entry name" value="REVERSE TRANSCRIPTASE"/>
    <property type="match status" value="1"/>
</dbReference>
<dbReference type="EMBL" id="CAJNOJ010000661">
    <property type="protein sequence ID" value="CAF1505578.1"/>
    <property type="molecule type" value="Genomic_DNA"/>
</dbReference>
<evidence type="ECO:0000313" key="4">
    <source>
        <dbReference type="Proteomes" id="UP000663852"/>
    </source>
</evidence>
<dbReference type="PANTHER" id="PTHR21301:SF10">
    <property type="entry name" value="REVERSE TRANSCRIPTASE DOMAIN-CONTAINING PROTEIN"/>
    <property type="match status" value="1"/>
</dbReference>
<dbReference type="Pfam" id="PF26215">
    <property type="entry name" value="HTH_animal"/>
    <property type="match status" value="1"/>
</dbReference>
<evidence type="ECO:0000313" key="3">
    <source>
        <dbReference type="EMBL" id="CAF1505578.1"/>
    </source>
</evidence>
<reference evidence="3" key="1">
    <citation type="submission" date="2021-02" db="EMBL/GenBank/DDBJ databases">
        <authorList>
            <person name="Nowell W R."/>
        </authorList>
    </citation>
    <scope>NUCLEOTIDE SEQUENCE</scope>
</reference>
<dbReference type="OrthoDB" id="10049959at2759"/>
<dbReference type="AlphaFoldDB" id="A0A815THS7"/>
<evidence type="ECO:0000259" key="2">
    <source>
        <dbReference type="PROSITE" id="PS50878"/>
    </source>
</evidence>
<accession>A0A815THS7</accession>
<organism evidence="3 4">
    <name type="scientific">Adineta ricciae</name>
    <name type="common">Rotifer</name>
    <dbReference type="NCBI Taxonomy" id="249248"/>
    <lineage>
        <taxon>Eukaryota</taxon>
        <taxon>Metazoa</taxon>
        <taxon>Spiralia</taxon>
        <taxon>Gnathifera</taxon>
        <taxon>Rotifera</taxon>
        <taxon>Eurotatoria</taxon>
        <taxon>Bdelloidea</taxon>
        <taxon>Adinetida</taxon>
        <taxon>Adinetidae</taxon>
        <taxon>Adineta</taxon>
    </lineage>
</organism>
<feature type="region of interest" description="Disordered" evidence="1">
    <location>
        <begin position="619"/>
        <end position="651"/>
    </location>
</feature>
<name>A0A815THS7_ADIRI</name>
<dbReference type="PROSITE" id="PS50878">
    <property type="entry name" value="RT_POL"/>
    <property type="match status" value="1"/>
</dbReference>
<protein>
    <recommendedName>
        <fullName evidence="2">Reverse transcriptase domain-containing protein</fullName>
    </recommendedName>
</protein>
<sequence>MIGVSPEPYLDLILNPFNKREWDYLSLGPSYIRLNQSAIRPVKQQKVQIKSQLKDIYNKVENYLVKKQRMPKTARILKQYSDHLDDYFNQSYFAPICYKDQIQAQEQAYTAKSIRNKIQKHKLILRVTDKSNNFYIGSKTEYEKKTVNYFSDTNAFIELRENPFNEIMIEVTNLLKTSAKDKIICQWQERDMMPNLTTSELSHLYFNPKTHKDGIPVRPIENTIHSATKNISTFLDQRIRPIFNDKCSITIIIDGDQLIKQLRIYEMNGLLKSTTLFCTFDIHNLYTILPQDEALDTLIEFPSTYGYTRVIGIALDALRKLSSVVLKENVFVYGRKIYRQILGGAMGSALTLTLANIFMWKWQQKLVEEQQQSGEFYGRYIDDVFMTWNRSEEELRQLLNGANEWHPNIKLDYQIGKSLPFLNVLVTNNDGILTTSVYHKPAAEPYVVPYTSDHPRHVFGNIIQSALNQAMRYSSTFENFQKEQRYIRLKLLYNGYPSSIIEKEYRMFFLGHISTTSFLSLLQNESQFHLMRDHIMNLSTIDAIHQIDNEIQHSNINQQQQESISTVEERQKKYQDKIIVHYTHEKRFSPTKRDLHKKYTDIFQNTPAMNVRLIVGSRNRRSAQHDLIRKRPPKRLLQNRPSKSKPFNILS</sequence>
<proteinExistence type="predicted"/>
<dbReference type="Proteomes" id="UP000663852">
    <property type="component" value="Unassembled WGS sequence"/>
</dbReference>
<dbReference type="InterPro" id="IPR000477">
    <property type="entry name" value="RT_dom"/>
</dbReference>
<dbReference type="InterPro" id="IPR058912">
    <property type="entry name" value="HTH_animal"/>
</dbReference>
<gene>
    <name evidence="3" type="ORF">EDS130_LOCUS42907</name>
</gene>
<evidence type="ECO:0000256" key="1">
    <source>
        <dbReference type="SAM" id="MobiDB-lite"/>
    </source>
</evidence>